<dbReference type="AlphaFoldDB" id="A0A401FTY1"/>
<reference evidence="2" key="2">
    <citation type="submission" date="2019-01" db="EMBL/GenBank/DDBJ databases">
        <title>Genome sequence of Desulfonema ishimotonii strain Tokyo 01.</title>
        <authorList>
            <person name="Fukui M."/>
        </authorList>
    </citation>
    <scope>NUCLEOTIDE SEQUENCE [LARGE SCALE GENOMIC DNA]</scope>
    <source>
        <strain evidence="2">Tokyo 01</strain>
    </source>
</reference>
<accession>A0A401FTY1</accession>
<dbReference type="EMBL" id="BEXT01000001">
    <property type="protein sequence ID" value="GBC60426.1"/>
    <property type="molecule type" value="Genomic_DNA"/>
</dbReference>
<evidence type="ECO:0000313" key="2">
    <source>
        <dbReference type="Proteomes" id="UP000288096"/>
    </source>
</evidence>
<reference evidence="2" key="1">
    <citation type="submission" date="2017-11" db="EMBL/GenBank/DDBJ databases">
        <authorList>
            <person name="Watanabe M."/>
            <person name="Kojima H."/>
        </authorList>
    </citation>
    <scope>NUCLEOTIDE SEQUENCE [LARGE SCALE GENOMIC DNA]</scope>
    <source>
        <strain evidence="2">Tokyo 01</strain>
    </source>
</reference>
<sequence>MTPKSAKAFLAIKARALGARARRLAKLTPGSVGLRPGDRQYAPSMAHFRAANRRLARIDRDIAKRLAFLRRHMRTSSPENTLTYMALVEREIDRARRAFGMFFDIFSQRGSAFAPTLAAHDLIAGDCYAAVRASAPHVFKGDLLRPITYMEHGYSPATTRRGVSLGRLLGERNPFPIIRLPWDRDNPWQAVFLHEVSHNLQADLGLWQENKNAVSRRMLRAGSDMAVTSVYTRWHKEVFADVAAVLLGGPASVWGSMDFLAHPSPKTMTFKPRGVHPTGYLRVLILAELLKRMGFGDEATRVRRVWTGLYHPAKGHRMPVRLLKTSPRTIPEVVDEIAYQARRNLGQRALADVIRFGHGDERRIRRGASELAGGRMPSGLPPRFFVSASRYALHRGANIPALSHMVINHLSKRAADRSRSPMVSGLAVAGGYR</sequence>
<dbReference type="OrthoDB" id="4760135at2"/>
<gene>
    <name evidence="1" type="ORF">DENIS_1378</name>
</gene>
<evidence type="ECO:0000313" key="1">
    <source>
        <dbReference type="EMBL" id="GBC60426.1"/>
    </source>
</evidence>
<comment type="caution">
    <text evidence="1">The sequence shown here is derived from an EMBL/GenBank/DDBJ whole genome shotgun (WGS) entry which is preliminary data.</text>
</comment>
<protein>
    <submittedName>
        <fullName evidence="1">Uncharacterized protein</fullName>
    </submittedName>
</protein>
<keyword evidence="2" id="KW-1185">Reference proteome</keyword>
<name>A0A401FTY1_9BACT</name>
<organism evidence="1 2">
    <name type="scientific">Desulfonema ishimotonii</name>
    <dbReference type="NCBI Taxonomy" id="45657"/>
    <lineage>
        <taxon>Bacteria</taxon>
        <taxon>Pseudomonadati</taxon>
        <taxon>Thermodesulfobacteriota</taxon>
        <taxon>Desulfobacteria</taxon>
        <taxon>Desulfobacterales</taxon>
        <taxon>Desulfococcaceae</taxon>
        <taxon>Desulfonema</taxon>
    </lineage>
</organism>
<dbReference type="Proteomes" id="UP000288096">
    <property type="component" value="Unassembled WGS sequence"/>
</dbReference>
<proteinExistence type="predicted"/>
<dbReference type="RefSeq" id="WP_124327840.1">
    <property type="nucleotide sequence ID" value="NZ_BEXT01000001.1"/>
</dbReference>